<gene>
    <name evidence="8" type="ORF">SCLTRI_LOCUS9889</name>
</gene>
<evidence type="ECO:0000256" key="1">
    <source>
        <dbReference type="ARBA" id="ARBA00004141"/>
    </source>
</evidence>
<keyword evidence="9" id="KW-1185">Reference proteome</keyword>
<dbReference type="SUPFAM" id="SSF103473">
    <property type="entry name" value="MFS general substrate transporter"/>
    <property type="match status" value="1"/>
</dbReference>
<evidence type="ECO:0000256" key="5">
    <source>
        <dbReference type="SAM" id="MobiDB-lite"/>
    </source>
</evidence>
<comment type="caution">
    <text evidence="8">The sequence shown here is derived from an EMBL/GenBank/DDBJ whole genome shotgun (WGS) entry which is preliminary data.</text>
</comment>
<dbReference type="PROSITE" id="PS50850">
    <property type="entry name" value="MFS"/>
    <property type="match status" value="1"/>
</dbReference>
<comment type="subcellular location">
    <subcellularLocation>
        <location evidence="1">Membrane</location>
        <topology evidence="1">Multi-pass membrane protein</topology>
    </subcellularLocation>
</comment>
<evidence type="ECO:0000256" key="2">
    <source>
        <dbReference type="ARBA" id="ARBA00022692"/>
    </source>
</evidence>
<dbReference type="InterPro" id="IPR036259">
    <property type="entry name" value="MFS_trans_sf"/>
</dbReference>
<dbReference type="Pfam" id="PF07690">
    <property type="entry name" value="MFS_1"/>
    <property type="match status" value="1"/>
</dbReference>
<dbReference type="EMBL" id="CAJHIA010000036">
    <property type="protein sequence ID" value="CAD6453181.1"/>
    <property type="molecule type" value="Genomic_DNA"/>
</dbReference>
<evidence type="ECO:0000256" key="6">
    <source>
        <dbReference type="SAM" id="Phobius"/>
    </source>
</evidence>
<dbReference type="GO" id="GO:0022857">
    <property type="term" value="F:transmembrane transporter activity"/>
    <property type="evidence" value="ECO:0007669"/>
    <property type="project" value="InterPro"/>
</dbReference>
<dbReference type="GO" id="GO:0005886">
    <property type="term" value="C:plasma membrane"/>
    <property type="evidence" value="ECO:0007669"/>
    <property type="project" value="TreeGrafter"/>
</dbReference>
<dbReference type="PANTHER" id="PTHR23501:SF49">
    <property type="entry name" value="MAJOR FACILITATOR SUPERFAMILY (MFS) PROFILE DOMAIN-CONTAINING PROTEIN"/>
    <property type="match status" value="1"/>
</dbReference>
<feature type="transmembrane region" description="Helical" evidence="6">
    <location>
        <begin position="255"/>
        <end position="275"/>
    </location>
</feature>
<feature type="domain" description="Major facilitator superfamily (MFS) profile" evidence="7">
    <location>
        <begin position="191"/>
        <end position="327"/>
    </location>
</feature>
<proteinExistence type="predicted"/>
<name>A0A8H2W5R6_9HELO</name>
<reference evidence="8" key="1">
    <citation type="submission" date="2020-10" db="EMBL/GenBank/DDBJ databases">
        <authorList>
            <person name="Kusch S."/>
        </authorList>
    </citation>
    <scope>NUCLEOTIDE SEQUENCE</scope>
    <source>
        <strain evidence="8">SwB9</strain>
    </source>
</reference>
<evidence type="ECO:0000313" key="8">
    <source>
        <dbReference type="EMBL" id="CAD6453181.1"/>
    </source>
</evidence>
<protein>
    <submittedName>
        <fullName evidence="8">Ee15b6a1-b598-414d-8cee-392906f72b0a</fullName>
    </submittedName>
</protein>
<feature type="transmembrane region" description="Helical" evidence="6">
    <location>
        <begin position="281"/>
        <end position="302"/>
    </location>
</feature>
<feature type="region of interest" description="Disordered" evidence="5">
    <location>
        <begin position="1"/>
        <end position="74"/>
    </location>
</feature>
<dbReference type="PANTHER" id="PTHR23501">
    <property type="entry name" value="MAJOR FACILITATOR SUPERFAMILY"/>
    <property type="match status" value="1"/>
</dbReference>
<dbReference type="Gene3D" id="1.20.1250.20">
    <property type="entry name" value="MFS general substrate transporter like domains"/>
    <property type="match status" value="1"/>
</dbReference>
<evidence type="ECO:0000259" key="7">
    <source>
        <dbReference type="PROSITE" id="PS50850"/>
    </source>
</evidence>
<sequence length="327" mass="35837">MIRLDLPTNSEFQFATKAPHTSRESLNAQENPPQPEGNEPRSSGSSPHDRKEKFNDISSSSHPTTDESTQISSGFSGFESLSDLRKLSSFGIMYTETRDSRATKKSRNNTVLNELFADIVQSTEPSLQHPHPKARLANRLVSREIRPLDERNRPLPVQEIMIILSPCMSSMSSKSGKSWILSIRAIALKFLTIGLCLSEFLISLDRTIITTALPYISGEFQSFADLGWYGSAYLLTACAFQPFYGKILTSFSIKWLYIAANITFEIGSLICGIAPNSLTLIIGRAIAGIGSAGILTGSFVVVAHSVPMPKRPVFTAAVGLMFGLELL</sequence>
<dbReference type="InterPro" id="IPR020846">
    <property type="entry name" value="MFS_dom"/>
</dbReference>
<accession>A0A8H2W5R6</accession>
<dbReference type="InterPro" id="IPR011701">
    <property type="entry name" value="MFS"/>
</dbReference>
<keyword evidence="2 6" id="KW-0812">Transmembrane</keyword>
<feature type="transmembrane region" description="Helical" evidence="6">
    <location>
        <begin position="179"/>
        <end position="202"/>
    </location>
</feature>
<feature type="transmembrane region" description="Helical" evidence="6">
    <location>
        <begin position="222"/>
        <end position="243"/>
    </location>
</feature>
<organism evidence="8 9">
    <name type="scientific">Sclerotinia trifoliorum</name>
    <dbReference type="NCBI Taxonomy" id="28548"/>
    <lineage>
        <taxon>Eukaryota</taxon>
        <taxon>Fungi</taxon>
        <taxon>Dikarya</taxon>
        <taxon>Ascomycota</taxon>
        <taxon>Pezizomycotina</taxon>
        <taxon>Leotiomycetes</taxon>
        <taxon>Helotiales</taxon>
        <taxon>Sclerotiniaceae</taxon>
        <taxon>Sclerotinia</taxon>
    </lineage>
</organism>
<keyword evidence="3 6" id="KW-1133">Transmembrane helix</keyword>
<feature type="compositionally biased region" description="Polar residues" evidence="5">
    <location>
        <begin position="56"/>
        <end position="74"/>
    </location>
</feature>
<evidence type="ECO:0000256" key="3">
    <source>
        <dbReference type="ARBA" id="ARBA00022989"/>
    </source>
</evidence>
<dbReference type="OrthoDB" id="10021397at2759"/>
<keyword evidence="4 6" id="KW-0472">Membrane</keyword>
<dbReference type="AlphaFoldDB" id="A0A8H2W5R6"/>
<evidence type="ECO:0000313" key="9">
    <source>
        <dbReference type="Proteomes" id="UP000624404"/>
    </source>
</evidence>
<dbReference type="Proteomes" id="UP000624404">
    <property type="component" value="Unassembled WGS sequence"/>
</dbReference>
<evidence type="ECO:0000256" key="4">
    <source>
        <dbReference type="ARBA" id="ARBA00023136"/>
    </source>
</evidence>